<dbReference type="Gene3D" id="1.10.10.10">
    <property type="entry name" value="Winged helix-like DNA-binding domain superfamily/Winged helix DNA-binding domain"/>
    <property type="match status" value="1"/>
</dbReference>
<accession>A0A0M0BQ22</accession>
<evidence type="ECO:0000313" key="1">
    <source>
        <dbReference type="EMBL" id="KON30682.1"/>
    </source>
</evidence>
<dbReference type="SUPFAM" id="SSF46785">
    <property type="entry name" value="Winged helix' DNA-binding domain"/>
    <property type="match status" value="1"/>
</dbReference>
<dbReference type="Pfam" id="PF12840">
    <property type="entry name" value="HTH_20"/>
    <property type="match status" value="1"/>
</dbReference>
<name>A0A0M0BQ22_9ARCH</name>
<dbReference type="CDD" id="cd00090">
    <property type="entry name" value="HTH_ARSR"/>
    <property type="match status" value="1"/>
</dbReference>
<dbReference type="EMBL" id="LFWZ01000024">
    <property type="protein sequence ID" value="KON30682.1"/>
    <property type="molecule type" value="Genomic_DNA"/>
</dbReference>
<dbReference type="InterPro" id="IPR011991">
    <property type="entry name" value="ArsR-like_HTH"/>
</dbReference>
<gene>
    <name evidence="1" type="ORF">AC482_03275</name>
</gene>
<organism evidence="1 2">
    <name type="scientific">miscellaneous Crenarchaeota group-15 archaeon DG-45</name>
    <dbReference type="NCBI Taxonomy" id="1685127"/>
    <lineage>
        <taxon>Archaea</taxon>
        <taxon>Candidatus Bathyarchaeota</taxon>
        <taxon>MCG-15</taxon>
    </lineage>
</organism>
<dbReference type="InterPro" id="IPR036388">
    <property type="entry name" value="WH-like_DNA-bd_sf"/>
</dbReference>
<dbReference type="AlphaFoldDB" id="A0A0M0BQ22"/>
<dbReference type="Proteomes" id="UP000037210">
    <property type="component" value="Unassembled WGS sequence"/>
</dbReference>
<dbReference type="InterPro" id="IPR036390">
    <property type="entry name" value="WH_DNA-bd_sf"/>
</dbReference>
<proteinExistence type="predicted"/>
<evidence type="ECO:0000313" key="2">
    <source>
        <dbReference type="Proteomes" id="UP000037210"/>
    </source>
</evidence>
<evidence type="ECO:0008006" key="3">
    <source>
        <dbReference type="Google" id="ProtNLM"/>
    </source>
</evidence>
<reference evidence="1 2" key="1">
    <citation type="submission" date="2015-06" db="EMBL/GenBank/DDBJ databases">
        <title>New insights into the roles of widespread benthic archaea in carbon and nitrogen cycling.</title>
        <authorList>
            <person name="Lazar C.S."/>
            <person name="Baker B.J."/>
            <person name="Seitz K.W."/>
            <person name="Hyde A.S."/>
            <person name="Dick G.J."/>
            <person name="Hinrichs K.-U."/>
            <person name="Teske A.P."/>
        </authorList>
    </citation>
    <scope>NUCLEOTIDE SEQUENCE [LARGE SCALE GENOMIC DNA]</scope>
    <source>
        <strain evidence="1">DG-45</strain>
    </source>
</reference>
<comment type="caution">
    <text evidence="1">The sequence shown here is derived from an EMBL/GenBank/DDBJ whole genome shotgun (WGS) entry which is preliminary data.</text>
</comment>
<protein>
    <recommendedName>
        <fullName evidence="3">HTH arsR-type domain-containing protein</fullName>
    </recommendedName>
</protein>
<sequence>MDRLRNQLRAMSKRHSMEIIGALLDGPKYISQISEEMDIPYTTAQQRVAELERAGLIELADGVDEASKRAVREVRLVNFRIELSPRIIHQLATGRDATTLRVS</sequence>